<dbReference type="PANTHER" id="PTHR11040">
    <property type="entry name" value="ZINC/IRON TRANSPORTER"/>
    <property type="match status" value="1"/>
</dbReference>
<gene>
    <name evidence="7" type="ORF">P43SY_002350</name>
</gene>
<feature type="transmembrane region" description="Helical" evidence="6">
    <location>
        <begin position="116"/>
        <end position="137"/>
    </location>
</feature>
<sequence length="550" mass="59709">MALTTLELSARDEELCEEQQQRLLHSMRHAHGGSIKQRTPSLGSEADSDKADKKVEVVQHSRNDDEHADDEDAEDAEPIEMSDTSKRYGYALAALMVLITLYSIPSASGGKSVQYVWWCGWLTAVATGLGALPFYWIHDVDKFWLGICNGLAAGMMLAATACLFYEGWFIPQHFDYGVSVGYRLFVGAFLGVLFIKFTKVYLEDHEDVKVCGLKGMDARKALLIMAVMTLHSVSEGIGVGVSFGGEGGVRRGHIVTMTMAIHNIPEGVAISLALVPRGLSVFFATLWCILSSVPQPLFAVPSFMFVEQSLPILPAGLGFAGGAMAYVAIKELLPESLEDTKSLPSTVSATSLAFMVFLTIQLVLSGNLPSHFLLAMAAGLEIPVRVAPRPDAPKRLTMRRVIMTVAAALLVSAGVVVSNENAASVVQDSLHSVTRHLRGADAASSVRSYYSSYWAHRGPTAAMEGHNGHRTAANAMEAHGHSGRGQRWVDVANMEAKLAVRESHIDQVAAMEAKNNNGRGKRWVQPGANMMESENVRPTRSNIRTRRPFA</sequence>
<comment type="caution">
    <text evidence="7">The sequence shown here is derived from an EMBL/GenBank/DDBJ whole genome shotgun (WGS) entry which is preliminary data.</text>
</comment>
<evidence type="ECO:0000256" key="5">
    <source>
        <dbReference type="SAM" id="MobiDB-lite"/>
    </source>
</evidence>
<organism evidence="7 8">
    <name type="scientific">Pythium insidiosum</name>
    <name type="common">Pythiosis disease agent</name>
    <dbReference type="NCBI Taxonomy" id="114742"/>
    <lineage>
        <taxon>Eukaryota</taxon>
        <taxon>Sar</taxon>
        <taxon>Stramenopiles</taxon>
        <taxon>Oomycota</taxon>
        <taxon>Peronosporomycetes</taxon>
        <taxon>Pythiales</taxon>
        <taxon>Pythiaceae</taxon>
        <taxon>Pythium</taxon>
    </lineage>
</organism>
<feature type="transmembrane region" description="Helical" evidence="6">
    <location>
        <begin position="88"/>
        <end position="104"/>
    </location>
</feature>
<feature type="transmembrane region" description="Helical" evidence="6">
    <location>
        <begin position="401"/>
        <end position="418"/>
    </location>
</feature>
<name>A0AAD5QET2_PYTIN</name>
<feature type="transmembrane region" description="Helical" evidence="6">
    <location>
        <begin position="281"/>
        <end position="300"/>
    </location>
</feature>
<dbReference type="EMBL" id="JAKCXM010000004">
    <property type="protein sequence ID" value="KAJ0409460.1"/>
    <property type="molecule type" value="Genomic_DNA"/>
</dbReference>
<feature type="transmembrane region" description="Helical" evidence="6">
    <location>
        <begin position="143"/>
        <end position="168"/>
    </location>
</feature>
<evidence type="ECO:0000256" key="4">
    <source>
        <dbReference type="ARBA" id="ARBA00023136"/>
    </source>
</evidence>
<dbReference type="Proteomes" id="UP001209570">
    <property type="component" value="Unassembled WGS sequence"/>
</dbReference>
<evidence type="ECO:0000256" key="1">
    <source>
        <dbReference type="ARBA" id="ARBA00004141"/>
    </source>
</evidence>
<evidence type="ECO:0008006" key="9">
    <source>
        <dbReference type="Google" id="ProtNLM"/>
    </source>
</evidence>
<dbReference type="AlphaFoldDB" id="A0AAD5QET2"/>
<evidence type="ECO:0000256" key="6">
    <source>
        <dbReference type="SAM" id="Phobius"/>
    </source>
</evidence>
<feature type="compositionally biased region" description="Basic and acidic residues" evidence="5">
    <location>
        <begin position="47"/>
        <end position="65"/>
    </location>
</feature>
<proteinExistence type="predicted"/>
<evidence type="ECO:0000256" key="3">
    <source>
        <dbReference type="ARBA" id="ARBA00022989"/>
    </source>
</evidence>
<keyword evidence="3 6" id="KW-1133">Transmembrane helix</keyword>
<protein>
    <recommendedName>
        <fullName evidence="9">Zinc (Zn2)-Iron (Fe2) Permease (ZIP) Family</fullName>
    </recommendedName>
</protein>
<dbReference type="Pfam" id="PF02535">
    <property type="entry name" value="Zip"/>
    <property type="match status" value="1"/>
</dbReference>
<dbReference type="GO" id="GO:0016020">
    <property type="term" value="C:membrane"/>
    <property type="evidence" value="ECO:0007669"/>
    <property type="project" value="UniProtKB-SubCell"/>
</dbReference>
<feature type="transmembrane region" description="Helical" evidence="6">
    <location>
        <begin position="255"/>
        <end position="275"/>
    </location>
</feature>
<feature type="transmembrane region" description="Helical" evidence="6">
    <location>
        <begin position="312"/>
        <end position="329"/>
    </location>
</feature>
<evidence type="ECO:0000313" key="7">
    <source>
        <dbReference type="EMBL" id="KAJ0409460.1"/>
    </source>
</evidence>
<keyword evidence="8" id="KW-1185">Reference proteome</keyword>
<feature type="region of interest" description="Disordered" evidence="5">
    <location>
        <begin position="19"/>
        <end position="80"/>
    </location>
</feature>
<dbReference type="PANTHER" id="PTHR11040:SF70">
    <property type="entry name" value="OS05G0316100 PROTEIN"/>
    <property type="match status" value="1"/>
</dbReference>
<comment type="subcellular location">
    <subcellularLocation>
        <location evidence="1">Membrane</location>
        <topology evidence="1">Multi-pass membrane protein</topology>
    </subcellularLocation>
</comment>
<feature type="transmembrane region" description="Helical" evidence="6">
    <location>
        <begin position="349"/>
        <end position="380"/>
    </location>
</feature>
<dbReference type="GO" id="GO:0005385">
    <property type="term" value="F:zinc ion transmembrane transporter activity"/>
    <property type="evidence" value="ECO:0007669"/>
    <property type="project" value="TreeGrafter"/>
</dbReference>
<reference evidence="7" key="1">
    <citation type="submission" date="2021-12" db="EMBL/GenBank/DDBJ databases">
        <title>Prjna785345.</title>
        <authorList>
            <person name="Rujirawat T."/>
            <person name="Krajaejun T."/>
        </authorList>
    </citation>
    <scope>NUCLEOTIDE SEQUENCE</scope>
    <source>
        <strain evidence="7">Pi057C3</strain>
    </source>
</reference>
<keyword evidence="4 6" id="KW-0472">Membrane</keyword>
<feature type="transmembrane region" description="Helical" evidence="6">
    <location>
        <begin position="222"/>
        <end position="243"/>
    </location>
</feature>
<feature type="compositionally biased region" description="Acidic residues" evidence="5">
    <location>
        <begin position="66"/>
        <end position="80"/>
    </location>
</feature>
<keyword evidence="2 6" id="KW-0812">Transmembrane</keyword>
<evidence type="ECO:0000313" key="8">
    <source>
        <dbReference type="Proteomes" id="UP001209570"/>
    </source>
</evidence>
<evidence type="ECO:0000256" key="2">
    <source>
        <dbReference type="ARBA" id="ARBA00022692"/>
    </source>
</evidence>
<feature type="transmembrane region" description="Helical" evidence="6">
    <location>
        <begin position="180"/>
        <end position="202"/>
    </location>
</feature>
<accession>A0AAD5QET2</accession>
<dbReference type="InterPro" id="IPR003689">
    <property type="entry name" value="ZIP"/>
</dbReference>